<protein>
    <submittedName>
        <fullName evidence="2">Uncharacterized protein</fullName>
    </submittedName>
</protein>
<dbReference type="HOGENOM" id="CLU_1716245_0_0_1"/>
<keyword evidence="3" id="KW-1185">Reference proteome</keyword>
<evidence type="ECO:0000256" key="1">
    <source>
        <dbReference type="SAM" id="MobiDB-lite"/>
    </source>
</evidence>
<reference evidence="2 3" key="1">
    <citation type="journal article" date="2005" name="PLoS Biol.">
        <title>The genomes of Oryza sativa: a history of duplications.</title>
        <authorList>
            <person name="Yu J."/>
            <person name="Wang J."/>
            <person name="Lin W."/>
            <person name="Li S."/>
            <person name="Li H."/>
            <person name="Zhou J."/>
            <person name="Ni P."/>
            <person name="Dong W."/>
            <person name="Hu S."/>
            <person name="Zeng C."/>
            <person name="Zhang J."/>
            <person name="Zhang Y."/>
            <person name="Li R."/>
            <person name="Xu Z."/>
            <person name="Li S."/>
            <person name="Li X."/>
            <person name="Zheng H."/>
            <person name="Cong L."/>
            <person name="Lin L."/>
            <person name="Yin J."/>
            <person name="Geng J."/>
            <person name="Li G."/>
            <person name="Shi J."/>
            <person name="Liu J."/>
            <person name="Lv H."/>
            <person name="Li J."/>
            <person name="Wang J."/>
            <person name="Deng Y."/>
            <person name="Ran L."/>
            <person name="Shi X."/>
            <person name="Wang X."/>
            <person name="Wu Q."/>
            <person name="Li C."/>
            <person name="Ren X."/>
            <person name="Wang J."/>
            <person name="Wang X."/>
            <person name="Li D."/>
            <person name="Liu D."/>
            <person name="Zhang X."/>
            <person name="Ji Z."/>
            <person name="Zhao W."/>
            <person name="Sun Y."/>
            <person name="Zhang Z."/>
            <person name="Bao J."/>
            <person name="Han Y."/>
            <person name="Dong L."/>
            <person name="Ji J."/>
            <person name="Chen P."/>
            <person name="Wu S."/>
            <person name="Liu J."/>
            <person name="Xiao Y."/>
            <person name="Bu D."/>
            <person name="Tan J."/>
            <person name="Yang L."/>
            <person name="Ye C."/>
            <person name="Zhang J."/>
            <person name="Xu J."/>
            <person name="Zhou Y."/>
            <person name="Yu Y."/>
            <person name="Zhang B."/>
            <person name="Zhuang S."/>
            <person name="Wei H."/>
            <person name="Liu B."/>
            <person name="Lei M."/>
            <person name="Yu H."/>
            <person name="Li Y."/>
            <person name="Xu H."/>
            <person name="Wei S."/>
            <person name="He X."/>
            <person name="Fang L."/>
            <person name="Zhang Z."/>
            <person name="Zhang Y."/>
            <person name="Huang X."/>
            <person name="Su Z."/>
            <person name="Tong W."/>
            <person name="Li J."/>
            <person name="Tong Z."/>
            <person name="Li S."/>
            <person name="Ye J."/>
            <person name="Wang L."/>
            <person name="Fang L."/>
            <person name="Lei T."/>
            <person name="Chen C."/>
            <person name="Chen H."/>
            <person name="Xu Z."/>
            <person name="Li H."/>
            <person name="Huang H."/>
            <person name="Zhang F."/>
            <person name="Xu H."/>
            <person name="Li N."/>
            <person name="Zhao C."/>
            <person name="Li S."/>
            <person name="Dong L."/>
            <person name="Huang Y."/>
            <person name="Li L."/>
            <person name="Xi Y."/>
            <person name="Qi Q."/>
            <person name="Li W."/>
            <person name="Zhang B."/>
            <person name="Hu W."/>
            <person name="Zhang Y."/>
            <person name="Tian X."/>
            <person name="Jiao Y."/>
            <person name="Liang X."/>
            <person name="Jin J."/>
            <person name="Gao L."/>
            <person name="Zheng W."/>
            <person name="Hao B."/>
            <person name="Liu S."/>
            <person name="Wang W."/>
            <person name="Yuan L."/>
            <person name="Cao M."/>
            <person name="McDermott J."/>
            <person name="Samudrala R."/>
            <person name="Wang J."/>
            <person name="Wong G.K."/>
            <person name="Yang H."/>
        </authorList>
    </citation>
    <scope>NUCLEOTIDE SEQUENCE [LARGE SCALE GENOMIC DNA]</scope>
    <source>
        <strain evidence="3">cv. 93-11</strain>
    </source>
</reference>
<sequence length="153" mass="16234">MRDDLCFAAVCFRGGNGGLGPAGNPAEAAGPHRAAEAGTGPHRAADAGTGMDGGSCLRVGLRRSGGGNPDAAHALLLHRRQGVQGFKRDANLQITDAHARIRRRVQECGHPGEAAAGGGEEKQQLERCYSWSFHWTRPVMGKVDGERWLRATK</sequence>
<dbReference type="Proteomes" id="UP000007015">
    <property type="component" value="Chromosome 1"/>
</dbReference>
<dbReference type="EMBL" id="CM000126">
    <property type="protein sequence ID" value="EEC71682.1"/>
    <property type="molecule type" value="Genomic_DNA"/>
</dbReference>
<proteinExistence type="predicted"/>
<dbReference type="Gramene" id="BGIOSGA004664-TA">
    <property type="protein sequence ID" value="BGIOSGA004664-PA"/>
    <property type="gene ID" value="BGIOSGA004664"/>
</dbReference>
<evidence type="ECO:0000313" key="3">
    <source>
        <dbReference type="Proteomes" id="UP000007015"/>
    </source>
</evidence>
<feature type="compositionally biased region" description="Low complexity" evidence="1">
    <location>
        <begin position="22"/>
        <end position="38"/>
    </location>
</feature>
<evidence type="ECO:0000313" key="2">
    <source>
        <dbReference type="EMBL" id="EEC71682.1"/>
    </source>
</evidence>
<feature type="region of interest" description="Disordered" evidence="1">
    <location>
        <begin position="22"/>
        <end position="51"/>
    </location>
</feature>
<accession>B8AB86</accession>
<dbReference type="AlphaFoldDB" id="B8AB86"/>
<gene>
    <name evidence="2" type="ORF">OsI_04159</name>
</gene>
<name>B8AB86_ORYSI</name>
<organism evidence="2 3">
    <name type="scientific">Oryza sativa subsp. indica</name>
    <name type="common">Rice</name>
    <dbReference type="NCBI Taxonomy" id="39946"/>
    <lineage>
        <taxon>Eukaryota</taxon>
        <taxon>Viridiplantae</taxon>
        <taxon>Streptophyta</taxon>
        <taxon>Embryophyta</taxon>
        <taxon>Tracheophyta</taxon>
        <taxon>Spermatophyta</taxon>
        <taxon>Magnoliopsida</taxon>
        <taxon>Liliopsida</taxon>
        <taxon>Poales</taxon>
        <taxon>Poaceae</taxon>
        <taxon>BOP clade</taxon>
        <taxon>Oryzoideae</taxon>
        <taxon>Oryzeae</taxon>
        <taxon>Oryzinae</taxon>
        <taxon>Oryza</taxon>
        <taxon>Oryza sativa</taxon>
    </lineage>
</organism>